<dbReference type="Proteomes" id="UP000218505">
    <property type="component" value="Chromosome"/>
</dbReference>
<evidence type="ECO:0000313" key="3">
    <source>
        <dbReference type="Proteomes" id="UP000218505"/>
    </source>
</evidence>
<evidence type="ECO:0000259" key="1">
    <source>
        <dbReference type="Pfam" id="PF02036"/>
    </source>
</evidence>
<evidence type="ECO:0000313" key="2">
    <source>
        <dbReference type="EMBL" id="ATE57790.1"/>
    </source>
</evidence>
<keyword evidence="3" id="KW-1185">Reference proteome</keyword>
<dbReference type="Pfam" id="PF02036">
    <property type="entry name" value="SCP2"/>
    <property type="match status" value="1"/>
</dbReference>
<dbReference type="EMBL" id="CP023445">
    <property type="protein sequence ID" value="ATE57790.1"/>
    <property type="molecule type" value="Genomic_DNA"/>
</dbReference>
<protein>
    <recommendedName>
        <fullName evidence="1">SCP2 domain-containing protein</fullName>
    </recommendedName>
</protein>
<accession>A0A290ZFH2</accession>
<dbReference type="KEGG" id="apre:CNX65_34485"/>
<name>A0A290ZFH2_9PSEU</name>
<dbReference type="Gene3D" id="3.30.1050.10">
    <property type="entry name" value="SCP2 sterol-binding domain"/>
    <property type="match status" value="1"/>
</dbReference>
<organism evidence="2 3">
    <name type="scientific">Actinosynnema pretiosum</name>
    <dbReference type="NCBI Taxonomy" id="42197"/>
    <lineage>
        <taxon>Bacteria</taxon>
        <taxon>Bacillati</taxon>
        <taxon>Actinomycetota</taxon>
        <taxon>Actinomycetes</taxon>
        <taxon>Pseudonocardiales</taxon>
        <taxon>Pseudonocardiaceae</taxon>
        <taxon>Actinosynnema</taxon>
    </lineage>
</organism>
<dbReference type="InterPro" id="IPR036527">
    <property type="entry name" value="SCP2_sterol-bd_dom_sf"/>
</dbReference>
<feature type="domain" description="SCP2" evidence="1">
    <location>
        <begin position="119"/>
        <end position="208"/>
    </location>
</feature>
<sequence>MSIDLTTEAVAGLRPAELISALEGASPDDPALRSADVNAIAEGVDPRRLSEGEFADLLAALGALADAGAPLDLAAMGAPNFARLVSRASKGQLDEAFARPAVRGRVLDEVFRRMERHFRPERAGATRAVVHFVLTGAEEDRYQVVVEDERCSIAKDLDREPRAVVTAGPTDFVKLATGNASAPVLFMTGKLKVRGDLGLAAGFMGLFDIPRG</sequence>
<dbReference type="RefSeq" id="WP_096497436.1">
    <property type="nucleotide sequence ID" value="NZ_CP023445.1"/>
</dbReference>
<reference evidence="2" key="1">
    <citation type="submission" date="2017-09" db="EMBL/GenBank/DDBJ databases">
        <title>Complete Genome Sequence of ansamitocin-producing Bacterium Actinosynnema pretiosum X47.</title>
        <authorList>
            <person name="Cao G."/>
            <person name="Zong G."/>
            <person name="Zhong C."/>
            <person name="Fu J."/>
        </authorList>
    </citation>
    <scope>NUCLEOTIDE SEQUENCE [LARGE SCALE GENOMIC DNA]</scope>
    <source>
        <strain evidence="2">X47</strain>
    </source>
</reference>
<dbReference type="SUPFAM" id="SSF55718">
    <property type="entry name" value="SCP-like"/>
    <property type="match status" value="1"/>
</dbReference>
<dbReference type="InterPro" id="IPR003033">
    <property type="entry name" value="SCP2_sterol-bd_dom"/>
</dbReference>
<gene>
    <name evidence="2" type="ORF">CNX65_34485</name>
</gene>
<dbReference type="AlphaFoldDB" id="A0A290ZFH2"/>
<proteinExistence type="predicted"/>